<name>A0ACC7MKA7_9BURK</name>
<evidence type="ECO:0000313" key="2">
    <source>
        <dbReference type="Proteomes" id="UP001168096"/>
    </source>
</evidence>
<protein>
    <submittedName>
        <fullName evidence="1">Uncharacterized protein</fullName>
    </submittedName>
</protein>
<dbReference type="Proteomes" id="UP001168096">
    <property type="component" value="Unassembled WGS sequence"/>
</dbReference>
<proteinExistence type="predicted"/>
<gene>
    <name evidence="1" type="ORF">QPK29_032930</name>
</gene>
<dbReference type="EMBL" id="JASNRB020000054">
    <property type="protein sequence ID" value="MFJ1472532.1"/>
    <property type="molecule type" value="Genomic_DNA"/>
</dbReference>
<keyword evidence="2" id="KW-1185">Reference proteome</keyword>
<comment type="caution">
    <text evidence="1">The sequence shown here is derived from an EMBL/GenBank/DDBJ whole genome shotgun (WGS) entry which is preliminary data.</text>
</comment>
<accession>A0ACC7MKA7</accession>
<organism evidence="1 2">
    <name type="scientific">Massilia orientalis</name>
    <dbReference type="NCBI Taxonomy" id="3050128"/>
    <lineage>
        <taxon>Bacteria</taxon>
        <taxon>Pseudomonadati</taxon>
        <taxon>Pseudomonadota</taxon>
        <taxon>Betaproteobacteria</taxon>
        <taxon>Burkholderiales</taxon>
        <taxon>Oxalobacteraceae</taxon>
        <taxon>Telluria group</taxon>
        <taxon>Massilia</taxon>
    </lineage>
</organism>
<sequence length="272" mass="30287">MTQPEVLSATAARIPLTPKADQNGINVKLRVFWKTTKQWTPAAIADFQRQVPTIAQRLRAEQYWNKDGQIKRSRFTCEDFALRVLCEYASAQGLPLKLTSGVRTYRNMEIFNAEQHAHYGANAYGFAHMVMRTYGAPDMQRLGVNTEAVAGPEALLPGDILALAHDAKGAATGGRAHHIQVVAAVASSRIDIFQGNSDSTIHRPITWINRLLGRNSADPDQTAYAGMPLETGVYTKSRKAGWDYVNNSTGNGSKDFLKLFDLVRWNFMEFNR</sequence>
<reference evidence="1" key="1">
    <citation type="submission" date="2024-11" db="EMBL/GenBank/DDBJ databases">
        <title>Description of Massilia orientalis sp. nov., isolated from rhizosphere soil of Ageratina adenophora.</title>
        <authorList>
            <person name="Wang Y."/>
        </authorList>
    </citation>
    <scope>NUCLEOTIDE SEQUENCE</scope>
    <source>
        <strain evidence="1">YIM B02787</strain>
    </source>
</reference>
<evidence type="ECO:0000313" key="1">
    <source>
        <dbReference type="EMBL" id="MFJ1472532.1"/>
    </source>
</evidence>